<evidence type="ECO:0000256" key="3">
    <source>
        <dbReference type="ARBA" id="ARBA00022692"/>
    </source>
</evidence>
<evidence type="ECO:0000256" key="1">
    <source>
        <dbReference type="ARBA" id="ARBA00004651"/>
    </source>
</evidence>
<feature type="transmembrane region" description="Helical" evidence="6">
    <location>
        <begin position="428"/>
        <end position="448"/>
    </location>
</feature>
<keyword evidence="5 6" id="KW-0472">Membrane</keyword>
<dbReference type="GO" id="GO:0005886">
    <property type="term" value="C:plasma membrane"/>
    <property type="evidence" value="ECO:0007669"/>
    <property type="project" value="UniProtKB-SubCell"/>
</dbReference>
<reference evidence="8 9" key="1">
    <citation type="submission" date="2023-05" db="EMBL/GenBank/DDBJ databases">
        <title>A new hyperthermophilic archaea 'Ignisphaera cupida' sp. nov. and description of the family 'Ignisphaeraceae' fam. nov.</title>
        <authorList>
            <person name="Podosokorskaya O.A."/>
            <person name="Elcheninov A.G."/>
            <person name="Klukina A."/>
            <person name="Merkel A.Y."/>
        </authorList>
    </citation>
    <scope>NUCLEOTIDE SEQUENCE [LARGE SCALE GENOMIC DNA]</scope>
    <source>
        <strain evidence="8 9">4213-co</strain>
    </source>
</reference>
<dbReference type="PRINTS" id="PR01437">
    <property type="entry name" value="NUOXDRDTASE4"/>
</dbReference>
<evidence type="ECO:0000256" key="2">
    <source>
        <dbReference type="ARBA" id="ARBA00022475"/>
    </source>
</evidence>
<dbReference type="PANTHER" id="PTHR42703">
    <property type="entry name" value="NADH DEHYDROGENASE"/>
    <property type="match status" value="1"/>
</dbReference>
<keyword evidence="4 6" id="KW-1133">Transmembrane helix</keyword>
<dbReference type="InterPro" id="IPR050586">
    <property type="entry name" value="CPA3_Na-H_Antiporter_D"/>
</dbReference>
<accession>A0ABD4Z647</accession>
<feature type="transmembrane region" description="Helical" evidence="6">
    <location>
        <begin position="113"/>
        <end position="133"/>
    </location>
</feature>
<comment type="caution">
    <text evidence="8">The sequence shown here is derived from an EMBL/GenBank/DDBJ whole genome shotgun (WGS) entry which is preliminary data.</text>
</comment>
<feature type="transmembrane region" description="Helical" evidence="6">
    <location>
        <begin position="76"/>
        <end position="101"/>
    </location>
</feature>
<evidence type="ECO:0000313" key="8">
    <source>
        <dbReference type="EMBL" id="MDK6028584.1"/>
    </source>
</evidence>
<feature type="transmembrane region" description="Helical" evidence="6">
    <location>
        <begin position="296"/>
        <end position="317"/>
    </location>
</feature>
<feature type="transmembrane region" description="Helical" evidence="6">
    <location>
        <begin position="37"/>
        <end position="56"/>
    </location>
</feature>
<feature type="transmembrane region" description="Helical" evidence="6">
    <location>
        <begin position="169"/>
        <end position="196"/>
    </location>
</feature>
<evidence type="ECO:0000313" key="9">
    <source>
        <dbReference type="Proteomes" id="UP001529235"/>
    </source>
</evidence>
<comment type="subcellular location">
    <subcellularLocation>
        <location evidence="1">Cell membrane</location>
        <topology evidence="1">Multi-pass membrane protein</topology>
    </subcellularLocation>
</comment>
<dbReference type="EMBL" id="JASNVW010000002">
    <property type="protein sequence ID" value="MDK6028584.1"/>
    <property type="molecule type" value="Genomic_DNA"/>
</dbReference>
<keyword evidence="2" id="KW-1003">Cell membrane</keyword>
<feature type="transmembrane region" description="Helical" evidence="6">
    <location>
        <begin position="469"/>
        <end position="491"/>
    </location>
</feature>
<feature type="transmembrane region" description="Helical" evidence="6">
    <location>
        <begin position="324"/>
        <end position="344"/>
    </location>
</feature>
<feature type="transmembrane region" description="Helical" evidence="6">
    <location>
        <begin position="139"/>
        <end position="157"/>
    </location>
</feature>
<feature type="transmembrane region" description="Helical" evidence="6">
    <location>
        <begin position="12"/>
        <end position="30"/>
    </location>
</feature>
<feature type="transmembrane region" description="Helical" evidence="6">
    <location>
        <begin position="258"/>
        <end position="276"/>
    </location>
</feature>
<name>A0ABD4Z647_9CREN</name>
<protein>
    <submittedName>
        <fullName evidence="8">Proton-conducting transporter membrane subunit</fullName>
    </submittedName>
</protein>
<dbReference type="InterPro" id="IPR001750">
    <property type="entry name" value="ND/Mrp_TM"/>
</dbReference>
<evidence type="ECO:0000256" key="4">
    <source>
        <dbReference type="ARBA" id="ARBA00022989"/>
    </source>
</evidence>
<feature type="domain" description="NADH:quinone oxidoreductase/Mrp antiporter transmembrane" evidence="7">
    <location>
        <begin position="134"/>
        <end position="440"/>
    </location>
</feature>
<dbReference type="RefSeq" id="WP_285273563.1">
    <property type="nucleotide sequence ID" value="NZ_JASNVW010000002.1"/>
</dbReference>
<evidence type="ECO:0000256" key="5">
    <source>
        <dbReference type="ARBA" id="ARBA00023136"/>
    </source>
</evidence>
<gene>
    <name evidence="8" type="ORF">QPL79_04350</name>
</gene>
<feature type="transmembrane region" description="Helical" evidence="6">
    <location>
        <begin position="216"/>
        <end position="237"/>
    </location>
</feature>
<sequence>MNTLLDPIIGLAPLYLIAMAFILAGLGVIIRRNIFSALFAVLNLFIALIISIYIFLKVSKSGIQLYFFGGYPPPLGIIYEIDILNALLGLLASSLMFLSGLYSLWYMRFPRIYLYYVLLLTLLAGSMGCLYTGDYFNFFVMLEVLSLSSFALVAYFRDSPKSIEAAIRYAFAGIISSSFYLLSAFIAYSSFGTLTIADIALKSRSVEASIPFSGSVFGNVILAATTIIALTAWTWTFEGAIFPNYFWLPDATPEAPTPISAIFVGVIDLIGIYGAIRMFYTIFGRGSIVSQYRECALIAIQILAIVTVFIGSFLMLIQTDVKKFIAFSTISHLGLIFMSLTIDTCEGVSAAILHTISNSFAESLLFYGAGIAIVAMGRSIDTLGVLRKYKIALAGMVIGVLNLLGVPPLIGFWSKYLIFKAFIDVGKVYGAIILALATGISAIGYFKLIFNTFKAIEKSKADERLKNTLLADIVIATCITIIIALGFLYMVNPVIRNYINSIGYEIVERYKSYYEFLIPAS</sequence>
<keyword evidence="3 6" id="KW-0812">Transmembrane</keyword>
<dbReference type="AlphaFoldDB" id="A0ABD4Z647"/>
<organism evidence="8 9">
    <name type="scientific">Ignisphaera cupida</name>
    <dbReference type="NCBI Taxonomy" id="3050454"/>
    <lineage>
        <taxon>Archaea</taxon>
        <taxon>Thermoproteota</taxon>
        <taxon>Thermoprotei</taxon>
        <taxon>Desulfurococcales</taxon>
        <taxon>Desulfurococcaceae</taxon>
        <taxon>Ignisphaera</taxon>
    </lineage>
</organism>
<evidence type="ECO:0000256" key="6">
    <source>
        <dbReference type="SAM" id="Phobius"/>
    </source>
</evidence>
<keyword evidence="9" id="KW-1185">Reference proteome</keyword>
<dbReference type="InterPro" id="IPR003918">
    <property type="entry name" value="NADH_UbQ_OxRdtase"/>
</dbReference>
<feature type="transmembrane region" description="Helical" evidence="6">
    <location>
        <begin position="392"/>
        <end position="413"/>
    </location>
</feature>
<proteinExistence type="predicted"/>
<dbReference type="Pfam" id="PF00361">
    <property type="entry name" value="Proton_antipo_M"/>
    <property type="match status" value="1"/>
</dbReference>
<dbReference type="Proteomes" id="UP001529235">
    <property type="component" value="Unassembled WGS sequence"/>
</dbReference>
<evidence type="ECO:0000259" key="7">
    <source>
        <dbReference type="Pfam" id="PF00361"/>
    </source>
</evidence>
<dbReference type="PANTHER" id="PTHR42703:SF1">
    <property type="entry name" value="NA(+)_H(+) ANTIPORTER SUBUNIT D1"/>
    <property type="match status" value="1"/>
</dbReference>